<feature type="modified residue" description="4-aspartylphosphate" evidence="2">
    <location>
        <position position="61"/>
    </location>
</feature>
<dbReference type="PROSITE" id="PS50110">
    <property type="entry name" value="RESPONSE_REGULATORY"/>
    <property type="match status" value="1"/>
</dbReference>
<sequence length="135" mass="14630">MSAPEQRTIPVRVLLVDDDQGFTDVLRRRLVRRGLTVRTAGDGGEAFSMIEAEPFDVVVLDVGLPDVDGMQLLRAIKRCSRSIEVIVLTGGDTGTLESFRAGAFDLFNKPAGADVLADRIMEAARSRIGRTPETG</sequence>
<accession>A0ABM8AU44</accession>
<dbReference type="RefSeq" id="WP_264981894.1">
    <property type="nucleotide sequence ID" value="NZ_AP026708.1"/>
</dbReference>
<dbReference type="CDD" id="cd00156">
    <property type="entry name" value="REC"/>
    <property type="match status" value="1"/>
</dbReference>
<dbReference type="InterPro" id="IPR001789">
    <property type="entry name" value="Sig_transdc_resp-reg_receiver"/>
</dbReference>
<evidence type="ECO:0000313" key="4">
    <source>
        <dbReference type="EMBL" id="BDQ35003.1"/>
    </source>
</evidence>
<gene>
    <name evidence="4" type="ORF">JCM14722_25450</name>
</gene>
<dbReference type="InterPro" id="IPR050595">
    <property type="entry name" value="Bact_response_regulator"/>
</dbReference>
<name>A0ABM8AU44_9BACT</name>
<dbReference type="PANTHER" id="PTHR44591">
    <property type="entry name" value="STRESS RESPONSE REGULATOR PROTEIN 1"/>
    <property type="match status" value="1"/>
</dbReference>
<organism evidence="4 5">
    <name type="scientific">Pseudodesulfovibrio portus</name>
    <dbReference type="NCBI Taxonomy" id="231439"/>
    <lineage>
        <taxon>Bacteria</taxon>
        <taxon>Pseudomonadati</taxon>
        <taxon>Thermodesulfobacteriota</taxon>
        <taxon>Desulfovibrionia</taxon>
        <taxon>Desulfovibrionales</taxon>
        <taxon>Desulfovibrionaceae</taxon>
    </lineage>
</organism>
<dbReference type="Pfam" id="PF00072">
    <property type="entry name" value="Response_reg"/>
    <property type="match status" value="1"/>
</dbReference>
<dbReference type="PANTHER" id="PTHR44591:SF3">
    <property type="entry name" value="RESPONSE REGULATORY DOMAIN-CONTAINING PROTEIN"/>
    <property type="match status" value="1"/>
</dbReference>
<dbReference type="InterPro" id="IPR011006">
    <property type="entry name" value="CheY-like_superfamily"/>
</dbReference>
<dbReference type="EMBL" id="AP026708">
    <property type="protein sequence ID" value="BDQ35003.1"/>
    <property type="molecule type" value="Genomic_DNA"/>
</dbReference>
<evidence type="ECO:0000259" key="3">
    <source>
        <dbReference type="PROSITE" id="PS50110"/>
    </source>
</evidence>
<evidence type="ECO:0000256" key="2">
    <source>
        <dbReference type="PROSITE-ProRule" id="PRU00169"/>
    </source>
</evidence>
<keyword evidence="1 2" id="KW-0597">Phosphoprotein</keyword>
<proteinExistence type="predicted"/>
<feature type="domain" description="Response regulatory" evidence="3">
    <location>
        <begin position="12"/>
        <end position="124"/>
    </location>
</feature>
<evidence type="ECO:0000313" key="5">
    <source>
        <dbReference type="Proteomes" id="UP001061361"/>
    </source>
</evidence>
<dbReference type="Gene3D" id="3.40.50.2300">
    <property type="match status" value="1"/>
</dbReference>
<dbReference type="SUPFAM" id="SSF52172">
    <property type="entry name" value="CheY-like"/>
    <property type="match status" value="1"/>
</dbReference>
<dbReference type="Proteomes" id="UP001061361">
    <property type="component" value="Chromosome"/>
</dbReference>
<dbReference type="SMART" id="SM00448">
    <property type="entry name" value="REC"/>
    <property type="match status" value="1"/>
</dbReference>
<protein>
    <submittedName>
        <fullName evidence="4">Response regulator</fullName>
    </submittedName>
</protein>
<keyword evidence="5" id="KW-1185">Reference proteome</keyword>
<evidence type="ECO:0000256" key="1">
    <source>
        <dbReference type="ARBA" id="ARBA00022553"/>
    </source>
</evidence>
<reference evidence="4" key="1">
    <citation type="submission" date="2022-08" db="EMBL/GenBank/DDBJ databases">
        <title>Genome Sequence of the sulphate-reducing bacterium, Pseudodesulfovibrio portus JCM14722.</title>
        <authorList>
            <person name="Kondo R."/>
            <person name="Kataoka T."/>
        </authorList>
    </citation>
    <scope>NUCLEOTIDE SEQUENCE</scope>
    <source>
        <strain evidence="4">JCM 14722</strain>
    </source>
</reference>